<reference evidence="1" key="1">
    <citation type="submission" date="2021-06" db="EMBL/GenBank/DDBJ databases">
        <authorList>
            <person name="Kallberg Y."/>
            <person name="Tangrot J."/>
            <person name="Rosling A."/>
        </authorList>
    </citation>
    <scope>NUCLEOTIDE SEQUENCE</scope>
    <source>
        <strain evidence="1">28 12/20/2015</strain>
    </source>
</reference>
<comment type="caution">
    <text evidence="1">The sequence shown here is derived from an EMBL/GenBank/DDBJ whole genome shotgun (WGS) entry which is preliminary data.</text>
</comment>
<feature type="non-terminal residue" evidence="1">
    <location>
        <position position="402"/>
    </location>
</feature>
<evidence type="ECO:0000313" key="2">
    <source>
        <dbReference type="Proteomes" id="UP000789366"/>
    </source>
</evidence>
<organism evidence="1 2">
    <name type="scientific">Cetraspora pellucida</name>
    <dbReference type="NCBI Taxonomy" id="1433469"/>
    <lineage>
        <taxon>Eukaryota</taxon>
        <taxon>Fungi</taxon>
        <taxon>Fungi incertae sedis</taxon>
        <taxon>Mucoromycota</taxon>
        <taxon>Glomeromycotina</taxon>
        <taxon>Glomeromycetes</taxon>
        <taxon>Diversisporales</taxon>
        <taxon>Gigasporaceae</taxon>
        <taxon>Cetraspora</taxon>
    </lineage>
</organism>
<protein>
    <submittedName>
        <fullName evidence="1">3873_t:CDS:1</fullName>
    </submittedName>
</protein>
<dbReference type="EMBL" id="CAJVPW010015481">
    <property type="protein sequence ID" value="CAG8662236.1"/>
    <property type="molecule type" value="Genomic_DNA"/>
</dbReference>
<sequence length="402" mass="46858">MFNEEIDYVTSSEEEIDYVTSSEGSFNEEIDYEITNNYVSPSEAEIYYEDSFDGLLNDEEIFDNEMLVDKELNNEGPDEIVDKALSIEKMPSISGGYAPYFKNTTEAKYRQRLPLLPIKTRNIHILNKKTPSTSKDTKKMYYLSITDIIWYSLNNPSLFGQMYFGPGQKVTKNQELWHGDIWKESPRFGQASVRINGRCRTCNVVRTSWTSDDFDLSIVSRYHHLTDSQLEEISSAPTLKRRKELATEYGLHLQPSVLDRLKREKHLQSPQDVYHLTAGKVLRRAPSTNNTLMNLPHQFKRLVNDWFIIEKSFDPEDTNEEHISNVILKKRIPRKRVENLLNISDFRRELASVYREMGYESAFFESSCKYYELACFSLEDSEMDYRLHVGEVVTLVSEKDGE</sequence>
<proteinExistence type="predicted"/>
<gene>
    <name evidence="1" type="ORF">SPELUC_LOCUS9313</name>
</gene>
<keyword evidence="2" id="KW-1185">Reference proteome</keyword>
<accession>A0ACA9NR48</accession>
<dbReference type="Proteomes" id="UP000789366">
    <property type="component" value="Unassembled WGS sequence"/>
</dbReference>
<evidence type="ECO:0000313" key="1">
    <source>
        <dbReference type="EMBL" id="CAG8662236.1"/>
    </source>
</evidence>
<name>A0ACA9NR48_9GLOM</name>